<evidence type="ECO:0000256" key="1">
    <source>
        <dbReference type="ARBA" id="ARBA00004651"/>
    </source>
</evidence>
<evidence type="ECO:0000256" key="7">
    <source>
        <dbReference type="RuleBase" id="RU363032"/>
    </source>
</evidence>
<dbReference type="AlphaFoldDB" id="A0A7V5HZF7"/>
<feature type="transmembrane region" description="Helical" evidence="7">
    <location>
        <begin position="120"/>
        <end position="143"/>
    </location>
</feature>
<dbReference type="PROSITE" id="PS50928">
    <property type="entry name" value="ABC_TM1"/>
    <property type="match status" value="1"/>
</dbReference>
<dbReference type="InterPro" id="IPR000515">
    <property type="entry name" value="MetI-like"/>
</dbReference>
<reference evidence="9" key="1">
    <citation type="journal article" date="2020" name="mSystems">
        <title>Genome- and Community-Level Interaction Insights into Carbon Utilization and Element Cycling Functions of Hydrothermarchaeota in Hydrothermal Sediment.</title>
        <authorList>
            <person name="Zhou Z."/>
            <person name="Liu Y."/>
            <person name="Xu W."/>
            <person name="Pan J."/>
            <person name="Luo Z.H."/>
            <person name="Li M."/>
        </authorList>
    </citation>
    <scope>NUCLEOTIDE SEQUENCE [LARGE SCALE GENOMIC DNA]</scope>
    <source>
        <strain evidence="9">HyVt-92</strain>
    </source>
</reference>
<dbReference type="EMBL" id="DRTT01000131">
    <property type="protein sequence ID" value="HHF98763.1"/>
    <property type="molecule type" value="Genomic_DNA"/>
</dbReference>
<comment type="subcellular location">
    <subcellularLocation>
        <location evidence="1 7">Cell membrane</location>
        <topology evidence="1 7">Multi-pass membrane protein</topology>
    </subcellularLocation>
</comment>
<protein>
    <submittedName>
        <fullName evidence="9">Carbohydrate ABC transporter permease</fullName>
    </submittedName>
</protein>
<dbReference type="SUPFAM" id="SSF161098">
    <property type="entry name" value="MetI-like"/>
    <property type="match status" value="1"/>
</dbReference>
<comment type="caution">
    <text evidence="9">The sequence shown here is derived from an EMBL/GenBank/DDBJ whole genome shotgun (WGS) entry which is preliminary data.</text>
</comment>
<accession>A0A7V5HZF7</accession>
<keyword evidence="5 7" id="KW-1133">Transmembrane helix</keyword>
<dbReference type="PANTHER" id="PTHR43744">
    <property type="entry name" value="ABC TRANSPORTER PERMEASE PROTEIN MG189-RELATED-RELATED"/>
    <property type="match status" value="1"/>
</dbReference>
<feature type="transmembrane region" description="Helical" evidence="7">
    <location>
        <begin position="155"/>
        <end position="175"/>
    </location>
</feature>
<organism evidence="9">
    <name type="scientific">Aerophobetes bacterium</name>
    <dbReference type="NCBI Taxonomy" id="2030807"/>
    <lineage>
        <taxon>Bacteria</taxon>
        <taxon>Candidatus Aerophobota</taxon>
    </lineage>
</organism>
<feature type="transmembrane region" description="Helical" evidence="7">
    <location>
        <begin position="81"/>
        <end position="108"/>
    </location>
</feature>
<dbReference type="Pfam" id="PF00528">
    <property type="entry name" value="BPD_transp_1"/>
    <property type="match status" value="1"/>
</dbReference>
<dbReference type="PANTHER" id="PTHR43744:SF8">
    <property type="entry name" value="SN-GLYCEROL-3-PHOSPHATE TRANSPORT SYSTEM PERMEASE PROTEIN UGPE"/>
    <property type="match status" value="1"/>
</dbReference>
<keyword evidence="2 7" id="KW-0813">Transport</keyword>
<dbReference type="CDD" id="cd06261">
    <property type="entry name" value="TM_PBP2"/>
    <property type="match status" value="1"/>
</dbReference>
<evidence type="ECO:0000256" key="5">
    <source>
        <dbReference type="ARBA" id="ARBA00022989"/>
    </source>
</evidence>
<evidence type="ECO:0000256" key="3">
    <source>
        <dbReference type="ARBA" id="ARBA00022475"/>
    </source>
</evidence>
<evidence type="ECO:0000256" key="6">
    <source>
        <dbReference type="ARBA" id="ARBA00023136"/>
    </source>
</evidence>
<comment type="similarity">
    <text evidence="7">Belongs to the binding-protein-dependent transport system permease family.</text>
</comment>
<gene>
    <name evidence="9" type="ORF">ENL39_04685</name>
</gene>
<name>A0A7V5HZF7_UNCAE</name>
<keyword evidence="3" id="KW-1003">Cell membrane</keyword>
<proteinExistence type="inferred from homology"/>
<keyword evidence="4 7" id="KW-0812">Transmembrane</keyword>
<feature type="domain" description="ABC transmembrane type-1" evidence="8">
    <location>
        <begin position="85"/>
        <end position="274"/>
    </location>
</feature>
<evidence type="ECO:0000259" key="8">
    <source>
        <dbReference type="PROSITE" id="PS50928"/>
    </source>
</evidence>
<dbReference type="GO" id="GO:0005886">
    <property type="term" value="C:plasma membrane"/>
    <property type="evidence" value="ECO:0007669"/>
    <property type="project" value="UniProtKB-SubCell"/>
</dbReference>
<dbReference type="Gene3D" id="1.10.3720.10">
    <property type="entry name" value="MetI-like"/>
    <property type="match status" value="1"/>
</dbReference>
<feature type="transmembrane region" description="Helical" evidence="7">
    <location>
        <begin position="13"/>
        <end position="34"/>
    </location>
</feature>
<evidence type="ECO:0000256" key="2">
    <source>
        <dbReference type="ARBA" id="ARBA00022448"/>
    </source>
</evidence>
<feature type="transmembrane region" description="Helical" evidence="7">
    <location>
        <begin position="196"/>
        <end position="218"/>
    </location>
</feature>
<sequence length="289" mass="32676">MLSYSHYNLLKKIAMYVILGIISFIFLAPFLWAVSTSLKLPEDVFAKTPQWIPTPPTLEVYKNVLNPRGAITAQGYYADPFALYLLNSFIVAICVTAGNLVIGSLAAYGFSRLKFPGRDVLFTIAMVSLLIPIVATLIPRFIIVRTFRWIDTYQGLIGPYIAGSASTFLLRQYFLTIPMELEEAAKIDGASVWQRYWHVILPNAVPALLTVFIFMFIFSWNLFLWPLIVTSSKEMRVVTIGLVYMRGTVFTDYRILMCGAVLSALPAIILFIFLQRYYLKGIAMTGLKF</sequence>
<keyword evidence="6 7" id="KW-0472">Membrane</keyword>
<dbReference type="InterPro" id="IPR035906">
    <property type="entry name" value="MetI-like_sf"/>
</dbReference>
<feature type="transmembrane region" description="Helical" evidence="7">
    <location>
        <begin position="253"/>
        <end position="274"/>
    </location>
</feature>
<evidence type="ECO:0000313" key="9">
    <source>
        <dbReference type="EMBL" id="HHF98763.1"/>
    </source>
</evidence>
<dbReference type="GO" id="GO:0055085">
    <property type="term" value="P:transmembrane transport"/>
    <property type="evidence" value="ECO:0007669"/>
    <property type="project" value="InterPro"/>
</dbReference>
<evidence type="ECO:0000256" key="4">
    <source>
        <dbReference type="ARBA" id="ARBA00022692"/>
    </source>
</evidence>
<dbReference type="Proteomes" id="UP000886070">
    <property type="component" value="Unassembled WGS sequence"/>
</dbReference>